<evidence type="ECO:0000256" key="3">
    <source>
        <dbReference type="ARBA" id="ARBA00008307"/>
    </source>
</evidence>
<comment type="caution">
    <text evidence="14">The sequence shown here is derived from an EMBL/GenBank/DDBJ whole genome shotgun (WGS) entry which is preliminary data.</text>
</comment>
<dbReference type="GO" id="GO:0046872">
    <property type="term" value="F:metal ion binding"/>
    <property type="evidence" value="ECO:0007669"/>
    <property type="project" value="UniProtKB-KW"/>
</dbReference>
<reference evidence="14" key="1">
    <citation type="submission" date="2019-08" db="EMBL/GenBank/DDBJ databases">
        <title>The genome of the North American firefly Photinus pyralis.</title>
        <authorList>
            <consortium name="Photinus pyralis genome working group"/>
            <person name="Fallon T.R."/>
            <person name="Sander Lower S.E."/>
            <person name="Weng J.-K."/>
        </authorList>
    </citation>
    <scope>NUCLEOTIDE SEQUENCE</scope>
    <source>
        <strain evidence="14">TRF0915ILg1</strain>
        <tissue evidence="14">Whole body</tissue>
    </source>
</reference>
<comment type="cofactor">
    <cofactor evidence="1">
        <name>Mn(2+)</name>
        <dbReference type="ChEBI" id="CHEBI:29035"/>
    </cofactor>
</comment>
<evidence type="ECO:0000256" key="2">
    <source>
        <dbReference type="ARBA" id="ARBA00001946"/>
    </source>
</evidence>
<dbReference type="InterPro" id="IPR024810">
    <property type="entry name" value="MAB21L/cGLR"/>
</dbReference>
<gene>
    <name evidence="14" type="ORF">ILUMI_09401</name>
</gene>
<dbReference type="GO" id="GO:0005524">
    <property type="term" value="F:ATP binding"/>
    <property type="evidence" value="ECO:0007669"/>
    <property type="project" value="UniProtKB-KW"/>
</dbReference>
<organism evidence="14 15">
    <name type="scientific">Ignelater luminosus</name>
    <name type="common">Cucubano</name>
    <name type="synonym">Pyrophorus luminosus</name>
    <dbReference type="NCBI Taxonomy" id="2038154"/>
    <lineage>
        <taxon>Eukaryota</taxon>
        <taxon>Metazoa</taxon>
        <taxon>Ecdysozoa</taxon>
        <taxon>Arthropoda</taxon>
        <taxon>Hexapoda</taxon>
        <taxon>Insecta</taxon>
        <taxon>Pterygota</taxon>
        <taxon>Neoptera</taxon>
        <taxon>Endopterygota</taxon>
        <taxon>Coleoptera</taxon>
        <taxon>Polyphaga</taxon>
        <taxon>Elateriformia</taxon>
        <taxon>Elateroidea</taxon>
        <taxon>Elateridae</taxon>
        <taxon>Agrypninae</taxon>
        <taxon>Pyrophorini</taxon>
        <taxon>Ignelater</taxon>
    </lineage>
</organism>
<evidence type="ECO:0000313" key="14">
    <source>
        <dbReference type="EMBL" id="KAF2896783.1"/>
    </source>
</evidence>
<feature type="domain" description="Mab-21-like HhH/H2TH-like" evidence="13">
    <location>
        <begin position="270"/>
        <end position="360"/>
    </location>
</feature>
<evidence type="ECO:0000256" key="11">
    <source>
        <dbReference type="ARBA" id="ARBA00023211"/>
    </source>
</evidence>
<dbReference type="Pfam" id="PF20266">
    <property type="entry name" value="Mab-21_C"/>
    <property type="match status" value="1"/>
</dbReference>
<feature type="domain" description="Mab-21-like nucleotidyltransferase" evidence="12">
    <location>
        <begin position="68"/>
        <end position="266"/>
    </location>
</feature>
<comment type="similarity">
    <text evidence="3">Belongs to the mab-21 family.</text>
</comment>
<dbReference type="SMART" id="SM01265">
    <property type="entry name" value="Mab-21"/>
    <property type="match status" value="1"/>
</dbReference>
<dbReference type="InterPro" id="IPR046903">
    <property type="entry name" value="Mab-21-like_nuc_Trfase"/>
</dbReference>
<keyword evidence="8" id="KW-0067">ATP-binding</keyword>
<evidence type="ECO:0008006" key="16">
    <source>
        <dbReference type="Google" id="ProtNLM"/>
    </source>
</evidence>
<evidence type="ECO:0000256" key="6">
    <source>
        <dbReference type="ARBA" id="ARBA00022723"/>
    </source>
</evidence>
<evidence type="ECO:0000259" key="13">
    <source>
        <dbReference type="Pfam" id="PF20266"/>
    </source>
</evidence>
<comment type="cofactor">
    <cofactor evidence="2">
        <name>Mg(2+)</name>
        <dbReference type="ChEBI" id="CHEBI:18420"/>
    </cofactor>
</comment>
<proteinExistence type="inferred from homology"/>
<dbReference type="Proteomes" id="UP000801492">
    <property type="component" value="Unassembled WGS sequence"/>
</dbReference>
<dbReference type="OrthoDB" id="6054650at2759"/>
<dbReference type="Pfam" id="PF03281">
    <property type="entry name" value="Mab-21"/>
    <property type="match status" value="1"/>
</dbReference>
<evidence type="ECO:0000313" key="15">
    <source>
        <dbReference type="Proteomes" id="UP000801492"/>
    </source>
</evidence>
<dbReference type="Gene3D" id="3.30.460.90">
    <property type="match status" value="1"/>
</dbReference>
<dbReference type="AlphaFoldDB" id="A0A8K0CZU6"/>
<evidence type="ECO:0000256" key="1">
    <source>
        <dbReference type="ARBA" id="ARBA00001936"/>
    </source>
</evidence>
<evidence type="ECO:0000256" key="4">
    <source>
        <dbReference type="ARBA" id="ARBA00022679"/>
    </source>
</evidence>
<accession>A0A8K0CZU6</accession>
<sequence length="408" mass="48395">MATKEYRHYDHLEPILNNINGEYVKLNEDDKRRNNMVLQEVLKEILREMKKNPLFNSLFRQEFYGGSYYDGLKVSKPNEYDLDLLLDLPVNACPIITASEMPGYVKVHLENSQNFSRKKGVTYPNFALKLLDENNYLSTTKVLGWMESVLTKALNEFEILSEKGSHIKKLQTSQGTYYLGVSKQGPAFTLKINGLFDSVVVKMDIDLVPCFAFKIQELPEDPYRQNKYHAFKDEFFVVPKKPKNQDYQPRYWRLSFQQQESILIKNKGKLKPAIRLLKRLRDSSFHRSIASYYIKTIFLWEILYVDPCFWNKSLSYVFMTMLKKYQKYLEDCDIPYFWNKENNLLCYLHRDTSKNILRTIIPIIKQLETSRDLKDISFRFAQFIPESMGPPDFWNEIEDLPPERKIYE</sequence>
<evidence type="ECO:0000256" key="8">
    <source>
        <dbReference type="ARBA" id="ARBA00022840"/>
    </source>
</evidence>
<dbReference type="InterPro" id="IPR046906">
    <property type="entry name" value="Mab-21_HhH/H2TH-like"/>
</dbReference>
<keyword evidence="9" id="KW-0460">Magnesium</keyword>
<evidence type="ECO:0000259" key="12">
    <source>
        <dbReference type="Pfam" id="PF03281"/>
    </source>
</evidence>
<keyword evidence="5" id="KW-0548">Nucleotidyltransferase</keyword>
<keyword evidence="10" id="KW-0342">GTP-binding</keyword>
<evidence type="ECO:0000256" key="7">
    <source>
        <dbReference type="ARBA" id="ARBA00022741"/>
    </source>
</evidence>
<dbReference type="Gene3D" id="1.10.1410.40">
    <property type="match status" value="1"/>
</dbReference>
<protein>
    <recommendedName>
        <fullName evidence="16">Cyclic GMP-AMP synthase</fullName>
    </recommendedName>
</protein>
<keyword evidence="11" id="KW-0464">Manganese</keyword>
<evidence type="ECO:0000256" key="5">
    <source>
        <dbReference type="ARBA" id="ARBA00022695"/>
    </source>
</evidence>
<keyword evidence="4" id="KW-0808">Transferase</keyword>
<evidence type="ECO:0000256" key="10">
    <source>
        <dbReference type="ARBA" id="ARBA00023134"/>
    </source>
</evidence>
<dbReference type="EMBL" id="VTPC01004748">
    <property type="protein sequence ID" value="KAF2896783.1"/>
    <property type="molecule type" value="Genomic_DNA"/>
</dbReference>
<keyword evidence="6" id="KW-0479">Metal-binding</keyword>
<dbReference type="PANTHER" id="PTHR10656">
    <property type="entry name" value="CELL FATE DETERMINING PROTEIN MAB21-RELATED"/>
    <property type="match status" value="1"/>
</dbReference>
<dbReference type="GO" id="GO:0005525">
    <property type="term" value="F:GTP binding"/>
    <property type="evidence" value="ECO:0007669"/>
    <property type="project" value="UniProtKB-KW"/>
</dbReference>
<dbReference type="PANTHER" id="PTHR10656:SF42">
    <property type="entry name" value="CYCLIC GMP-AMP SYNTHASE-LIKE PROTEIN-RELATED"/>
    <property type="match status" value="1"/>
</dbReference>
<dbReference type="GO" id="GO:0016779">
    <property type="term" value="F:nucleotidyltransferase activity"/>
    <property type="evidence" value="ECO:0007669"/>
    <property type="project" value="UniProtKB-KW"/>
</dbReference>
<keyword evidence="7" id="KW-0547">Nucleotide-binding</keyword>
<name>A0A8K0CZU6_IGNLU</name>
<evidence type="ECO:0000256" key="9">
    <source>
        <dbReference type="ARBA" id="ARBA00022842"/>
    </source>
</evidence>
<keyword evidence="15" id="KW-1185">Reference proteome</keyword>